<accession>A0A512T2D4</accession>
<feature type="transmembrane region" description="Helical" evidence="1">
    <location>
        <begin position="6"/>
        <end position="25"/>
    </location>
</feature>
<dbReference type="Proteomes" id="UP000321793">
    <property type="component" value="Unassembled WGS sequence"/>
</dbReference>
<keyword evidence="1" id="KW-0812">Transmembrane</keyword>
<organism evidence="2 3">
    <name type="scientific">Knoellia locipacati</name>
    <dbReference type="NCBI Taxonomy" id="882824"/>
    <lineage>
        <taxon>Bacteria</taxon>
        <taxon>Bacillati</taxon>
        <taxon>Actinomycetota</taxon>
        <taxon>Actinomycetes</taxon>
        <taxon>Micrococcales</taxon>
        <taxon>Intrasporangiaceae</taxon>
        <taxon>Knoellia</taxon>
    </lineage>
</organism>
<sequence>MKVTRLVNASIGLLTLVVSLVASMWRYDHDRAFGPGLLLTSAIFGFVAITLVTTWRRHTVVPGTSPMSAGLVWLVLLILTTIAIWDLVPSAQRPAYGLLLAVVVGVVLGAAASPSVDLGPEDDGS</sequence>
<comment type="caution">
    <text evidence="2">The sequence shown here is derived from an EMBL/GenBank/DDBJ whole genome shotgun (WGS) entry which is preliminary data.</text>
</comment>
<keyword evidence="1" id="KW-1133">Transmembrane helix</keyword>
<keyword evidence="1" id="KW-0472">Membrane</keyword>
<feature type="transmembrane region" description="Helical" evidence="1">
    <location>
        <begin position="67"/>
        <end position="88"/>
    </location>
</feature>
<gene>
    <name evidence="2" type="ORF">KLO01_24290</name>
</gene>
<dbReference type="EMBL" id="BKBA01000009">
    <property type="protein sequence ID" value="GEQ14382.1"/>
    <property type="molecule type" value="Genomic_DNA"/>
</dbReference>
<dbReference type="AlphaFoldDB" id="A0A512T2D4"/>
<reference evidence="2 3" key="1">
    <citation type="submission" date="2019-07" db="EMBL/GenBank/DDBJ databases">
        <title>Whole genome shotgun sequence of Knoellia locipacati NBRC 109775.</title>
        <authorList>
            <person name="Hosoyama A."/>
            <person name="Uohara A."/>
            <person name="Ohji S."/>
            <person name="Ichikawa N."/>
        </authorList>
    </citation>
    <scope>NUCLEOTIDE SEQUENCE [LARGE SCALE GENOMIC DNA]</scope>
    <source>
        <strain evidence="2 3">NBRC 109775</strain>
    </source>
</reference>
<proteinExistence type="predicted"/>
<evidence type="ECO:0000313" key="3">
    <source>
        <dbReference type="Proteomes" id="UP000321793"/>
    </source>
</evidence>
<evidence type="ECO:0000313" key="2">
    <source>
        <dbReference type="EMBL" id="GEQ14382.1"/>
    </source>
</evidence>
<name>A0A512T2D4_9MICO</name>
<dbReference type="OrthoDB" id="4871259at2"/>
<dbReference type="RefSeq" id="WP_147065490.1">
    <property type="nucleotide sequence ID" value="NZ_BAABDN010000002.1"/>
</dbReference>
<feature type="transmembrane region" description="Helical" evidence="1">
    <location>
        <begin position="95"/>
        <end position="116"/>
    </location>
</feature>
<evidence type="ECO:0000256" key="1">
    <source>
        <dbReference type="SAM" id="Phobius"/>
    </source>
</evidence>
<feature type="transmembrane region" description="Helical" evidence="1">
    <location>
        <begin position="37"/>
        <end position="55"/>
    </location>
</feature>
<protein>
    <submittedName>
        <fullName evidence="2">Uncharacterized protein</fullName>
    </submittedName>
</protein>
<keyword evidence="3" id="KW-1185">Reference proteome</keyword>